<keyword evidence="3" id="KW-1185">Reference proteome</keyword>
<keyword evidence="1" id="KW-1133">Transmembrane helix</keyword>
<organism evidence="2 3">
    <name type="scientific">Candidatus Sulfurimonas baltica</name>
    <dbReference type="NCBI Taxonomy" id="2740404"/>
    <lineage>
        <taxon>Bacteria</taxon>
        <taxon>Pseudomonadati</taxon>
        <taxon>Campylobacterota</taxon>
        <taxon>Epsilonproteobacteria</taxon>
        <taxon>Campylobacterales</taxon>
        <taxon>Sulfurimonadaceae</taxon>
        <taxon>Sulfurimonas</taxon>
    </lineage>
</organism>
<reference evidence="2 3" key="1">
    <citation type="submission" date="2020-05" db="EMBL/GenBank/DDBJ databases">
        <title>Sulfurimonas marisnigri, sp. nov., and Sulfurimonas baltica, sp. nov., manganese oxide reducing chemolithoautotrophs of the class Epsilonproteobacteria isolated from the pelagic redoxclines of the Black and Baltic Seas and emended description of the genus Sulfurimonas.</title>
        <authorList>
            <person name="Henkel J.V."/>
            <person name="Laudan C."/>
            <person name="Werner J."/>
            <person name="Neu T."/>
            <person name="Plewe S."/>
            <person name="Sproer C."/>
            <person name="Bunk B."/>
            <person name="Schulz-Vogt H.N."/>
        </authorList>
    </citation>
    <scope>NUCLEOTIDE SEQUENCE [LARGE SCALE GENOMIC DNA]</scope>
    <source>
        <strain evidence="2 3">GD2</strain>
    </source>
</reference>
<protein>
    <submittedName>
        <fullName evidence="2">Uncharacterized protein</fullName>
    </submittedName>
</protein>
<dbReference type="AlphaFoldDB" id="A0A7S7LVC6"/>
<dbReference type="RefSeq" id="WP_194369874.1">
    <property type="nucleotide sequence ID" value="NZ_CP054492.1"/>
</dbReference>
<dbReference type="KEGG" id="sbal:HUE88_00040"/>
<accession>A0A7S7LVC6</accession>
<name>A0A7S7LVC6_9BACT</name>
<keyword evidence="1" id="KW-0812">Transmembrane</keyword>
<keyword evidence="1" id="KW-0472">Membrane</keyword>
<evidence type="ECO:0000256" key="1">
    <source>
        <dbReference type="SAM" id="Phobius"/>
    </source>
</evidence>
<evidence type="ECO:0000313" key="2">
    <source>
        <dbReference type="EMBL" id="QOY52126.1"/>
    </source>
</evidence>
<feature type="transmembrane region" description="Helical" evidence="1">
    <location>
        <begin position="28"/>
        <end position="43"/>
    </location>
</feature>
<feature type="transmembrane region" description="Helical" evidence="1">
    <location>
        <begin position="6"/>
        <end position="21"/>
    </location>
</feature>
<proteinExistence type="predicted"/>
<evidence type="ECO:0000313" key="3">
    <source>
        <dbReference type="Proteomes" id="UP000593994"/>
    </source>
</evidence>
<sequence length="89" mass="9958">MDDLIYPASLLAIVITAFSFFQSGNTKFALFVLAIGIYIIYSHETGNTATDFKNNMINSIDEKATEFKKTDDTGRYDTYSAKKLVDKGK</sequence>
<dbReference type="Proteomes" id="UP000593994">
    <property type="component" value="Chromosome"/>
</dbReference>
<dbReference type="EMBL" id="CP054492">
    <property type="protein sequence ID" value="QOY52126.1"/>
    <property type="molecule type" value="Genomic_DNA"/>
</dbReference>
<gene>
    <name evidence="2" type="ORF">HUE88_00040</name>
</gene>